<dbReference type="EMBL" id="FXUA01000004">
    <property type="protein sequence ID" value="SMP25047.1"/>
    <property type="molecule type" value="Genomic_DNA"/>
</dbReference>
<evidence type="ECO:0000313" key="2">
    <source>
        <dbReference type="Proteomes" id="UP001157915"/>
    </source>
</evidence>
<name>A0ABY1P2Q6_9BACT</name>
<sequence>MYIRFSTSKVSKAMYDLLYLKIEATSACPATAGVIGLPT</sequence>
<reference evidence="1 2" key="1">
    <citation type="submission" date="2017-05" db="EMBL/GenBank/DDBJ databases">
        <authorList>
            <person name="Varghese N."/>
            <person name="Submissions S."/>
        </authorList>
    </citation>
    <scope>NUCLEOTIDE SEQUENCE [LARGE SCALE GENOMIC DNA]</scope>
    <source>
        <strain evidence="1 2">DSM 15360</strain>
    </source>
</reference>
<dbReference type="Proteomes" id="UP001157915">
    <property type="component" value="Unassembled WGS sequence"/>
</dbReference>
<comment type="caution">
    <text evidence="1">The sequence shown here is derived from an EMBL/GenBank/DDBJ whole genome shotgun (WGS) entry which is preliminary data.</text>
</comment>
<gene>
    <name evidence="1" type="ORF">SAMN06265367_104130</name>
</gene>
<evidence type="ECO:0000313" key="1">
    <source>
        <dbReference type="EMBL" id="SMP25047.1"/>
    </source>
</evidence>
<keyword evidence="2" id="KW-1185">Reference proteome</keyword>
<protein>
    <submittedName>
        <fullName evidence="1">Uncharacterized protein</fullName>
    </submittedName>
</protein>
<proteinExistence type="predicted"/>
<organism evidence="1 2">
    <name type="scientific">Algoriphagus winogradskyi</name>
    <dbReference type="NCBI Taxonomy" id="237017"/>
    <lineage>
        <taxon>Bacteria</taxon>
        <taxon>Pseudomonadati</taxon>
        <taxon>Bacteroidota</taxon>
        <taxon>Cytophagia</taxon>
        <taxon>Cytophagales</taxon>
        <taxon>Cyclobacteriaceae</taxon>
        <taxon>Algoriphagus</taxon>
    </lineage>
</organism>
<accession>A0ABY1P2Q6</accession>